<evidence type="ECO:0000313" key="5">
    <source>
        <dbReference type="Proteomes" id="UP001580346"/>
    </source>
</evidence>
<organism evidence="4 5">
    <name type="scientific">Paenibacillus enshidis</name>
    <dbReference type="NCBI Taxonomy" id="1458439"/>
    <lineage>
        <taxon>Bacteria</taxon>
        <taxon>Bacillati</taxon>
        <taxon>Bacillota</taxon>
        <taxon>Bacilli</taxon>
        <taxon>Bacillales</taxon>
        <taxon>Paenibacillaceae</taxon>
        <taxon>Paenibacillus</taxon>
    </lineage>
</organism>
<sequence length="147" mass="17420">MFDLVPFRKRSEELLDQMTKSLNDAMDDSVFSSFNGATQPFRIDIREMDDKYVVEAELPGVTRENIDIDVDQNYLTIRARRNELQEQKDESHRIIRRERRTGEFVRRFYVENIVDDAIKATLQDGILKLEVPKREPTTAQRKRIDIE</sequence>
<dbReference type="Pfam" id="PF00011">
    <property type="entry name" value="HSP20"/>
    <property type="match status" value="1"/>
</dbReference>
<reference evidence="4 5" key="1">
    <citation type="submission" date="2024-09" db="EMBL/GenBank/DDBJ databases">
        <title>Paenibacillus zeirhizospherea sp. nov., isolated from surface of the maize (Zea mays) roots in a horticulture field, Hungary.</title>
        <authorList>
            <person name="Marton D."/>
            <person name="Farkas M."/>
            <person name="Bedics A."/>
            <person name="Toth E."/>
            <person name="Tancsics A."/>
            <person name="Boka K."/>
            <person name="Maroti G."/>
            <person name="Kriszt B."/>
            <person name="Cserhati M."/>
        </authorList>
    </citation>
    <scope>NUCLEOTIDE SEQUENCE [LARGE SCALE GENOMIC DNA]</scope>
    <source>
        <strain evidence="4 5">KCTC 33519</strain>
    </source>
</reference>
<dbReference type="SUPFAM" id="SSF49764">
    <property type="entry name" value="HSP20-like chaperones"/>
    <property type="match status" value="1"/>
</dbReference>
<evidence type="ECO:0000256" key="1">
    <source>
        <dbReference type="PROSITE-ProRule" id="PRU00285"/>
    </source>
</evidence>
<dbReference type="RefSeq" id="WP_375355816.1">
    <property type="nucleotide sequence ID" value="NZ_JBHHMI010000010.1"/>
</dbReference>
<feature type="domain" description="SHSP" evidence="3">
    <location>
        <begin position="32"/>
        <end position="147"/>
    </location>
</feature>
<proteinExistence type="inferred from homology"/>
<comment type="caution">
    <text evidence="4">The sequence shown here is derived from an EMBL/GenBank/DDBJ whole genome shotgun (WGS) entry which is preliminary data.</text>
</comment>
<dbReference type="CDD" id="cd06471">
    <property type="entry name" value="ACD_LpsHSP_like"/>
    <property type="match status" value="1"/>
</dbReference>
<evidence type="ECO:0000313" key="4">
    <source>
        <dbReference type="EMBL" id="MFB5267814.1"/>
    </source>
</evidence>
<gene>
    <name evidence="4" type="ORF">ACE41H_13620</name>
</gene>
<keyword evidence="5" id="KW-1185">Reference proteome</keyword>
<dbReference type="Proteomes" id="UP001580346">
    <property type="component" value="Unassembled WGS sequence"/>
</dbReference>
<name>A0ABV5AVA0_9BACL</name>
<accession>A0ABV5AVA0</accession>
<dbReference type="PANTHER" id="PTHR11527">
    <property type="entry name" value="HEAT-SHOCK PROTEIN 20 FAMILY MEMBER"/>
    <property type="match status" value="1"/>
</dbReference>
<dbReference type="Gene3D" id="2.60.40.790">
    <property type="match status" value="1"/>
</dbReference>
<dbReference type="PROSITE" id="PS01031">
    <property type="entry name" value="SHSP"/>
    <property type="match status" value="1"/>
</dbReference>
<protein>
    <submittedName>
        <fullName evidence="4">Hsp20/alpha crystallin family protein</fullName>
    </submittedName>
</protein>
<comment type="similarity">
    <text evidence="1 2">Belongs to the small heat shock protein (HSP20) family.</text>
</comment>
<dbReference type="InterPro" id="IPR008978">
    <property type="entry name" value="HSP20-like_chaperone"/>
</dbReference>
<evidence type="ECO:0000259" key="3">
    <source>
        <dbReference type="PROSITE" id="PS01031"/>
    </source>
</evidence>
<dbReference type="EMBL" id="JBHHMI010000010">
    <property type="protein sequence ID" value="MFB5267814.1"/>
    <property type="molecule type" value="Genomic_DNA"/>
</dbReference>
<dbReference type="InterPro" id="IPR031107">
    <property type="entry name" value="Small_HSP"/>
</dbReference>
<dbReference type="InterPro" id="IPR002068">
    <property type="entry name" value="A-crystallin/Hsp20_dom"/>
</dbReference>
<evidence type="ECO:0000256" key="2">
    <source>
        <dbReference type="RuleBase" id="RU003616"/>
    </source>
</evidence>